<evidence type="ECO:0000313" key="2">
    <source>
        <dbReference type="Proteomes" id="UP000254463"/>
    </source>
</evidence>
<name>A0A7D8IY81_SALER</name>
<reference evidence="1 2" key="1">
    <citation type="submission" date="2018-06" db="EMBL/GenBank/DDBJ databases">
        <authorList>
            <consortium name="Pathogen Informatics"/>
            <person name="Doyle S."/>
        </authorList>
    </citation>
    <scope>NUCLEOTIDE SEQUENCE [LARGE SCALE GENOMIC DNA]</scope>
    <source>
        <strain evidence="1 2">NCTC6385</strain>
    </source>
</reference>
<evidence type="ECO:0000313" key="1">
    <source>
        <dbReference type="EMBL" id="SUF97016.1"/>
    </source>
</evidence>
<accession>A0A7D8IY81</accession>
<dbReference type="Proteomes" id="UP000254463">
    <property type="component" value="Unassembled WGS sequence"/>
</dbReference>
<proteinExistence type="predicted"/>
<protein>
    <submittedName>
        <fullName evidence="1">Uncharacterized protein</fullName>
    </submittedName>
</protein>
<organism evidence="1 2">
    <name type="scientific">Salmonella enterica</name>
    <name type="common">Salmonella choleraesuis</name>
    <dbReference type="NCBI Taxonomy" id="28901"/>
    <lineage>
        <taxon>Bacteria</taxon>
        <taxon>Pseudomonadati</taxon>
        <taxon>Pseudomonadota</taxon>
        <taxon>Gammaproteobacteria</taxon>
        <taxon>Enterobacterales</taxon>
        <taxon>Enterobacteriaceae</taxon>
        <taxon>Salmonella</taxon>
    </lineage>
</organism>
<dbReference type="EMBL" id="UGWV01000002">
    <property type="protein sequence ID" value="SUF97016.1"/>
    <property type="molecule type" value="Genomic_DNA"/>
</dbReference>
<gene>
    <name evidence="1" type="ORF">NCTC6385_04037</name>
</gene>
<dbReference type="AlphaFoldDB" id="A0A7D8IY81"/>
<sequence length="49" mass="5521">MVSNRKMKQWLGIKGKISNSRRSTAFCQDTPGVFSVVSTERFKQKTAGE</sequence>